<dbReference type="PROSITE" id="PS51194">
    <property type="entry name" value="HELICASE_CTER"/>
    <property type="match status" value="1"/>
</dbReference>
<keyword evidence="2" id="KW-0378">Hydrolase</keyword>
<accession>A0ABU8XS19</accession>
<evidence type="ECO:0000313" key="9">
    <source>
        <dbReference type="Proteomes" id="UP001375743"/>
    </source>
</evidence>
<dbReference type="Gene3D" id="3.40.50.300">
    <property type="entry name" value="P-loop containing nucleotide triphosphate hydrolases"/>
    <property type="match status" value="1"/>
</dbReference>
<evidence type="ECO:0000256" key="3">
    <source>
        <dbReference type="ARBA" id="ARBA00022806"/>
    </source>
</evidence>
<dbReference type="PROSITE" id="PS51192">
    <property type="entry name" value="HELICASE_ATP_BIND_1"/>
    <property type="match status" value="1"/>
</dbReference>
<keyword evidence="5" id="KW-0175">Coiled coil</keyword>
<dbReference type="SUPFAM" id="SSF52540">
    <property type="entry name" value="P-loop containing nucleoside triphosphate hydrolases"/>
    <property type="match status" value="2"/>
</dbReference>
<evidence type="ECO:0000256" key="1">
    <source>
        <dbReference type="ARBA" id="ARBA00022741"/>
    </source>
</evidence>
<dbReference type="InterPro" id="IPR038718">
    <property type="entry name" value="SNF2-like_sf"/>
</dbReference>
<dbReference type="PANTHER" id="PTHR45766">
    <property type="entry name" value="DNA ANNEALING HELICASE AND ENDONUCLEASE ZRANB3 FAMILY MEMBER"/>
    <property type="match status" value="1"/>
</dbReference>
<evidence type="ECO:0000259" key="7">
    <source>
        <dbReference type="PROSITE" id="PS51194"/>
    </source>
</evidence>
<feature type="coiled-coil region" evidence="5">
    <location>
        <begin position="990"/>
        <end position="1017"/>
    </location>
</feature>
<dbReference type="CDD" id="cd18793">
    <property type="entry name" value="SF2_C_SNF"/>
    <property type="match status" value="1"/>
</dbReference>
<dbReference type="RefSeq" id="WP_418159531.1">
    <property type="nucleotide sequence ID" value="NZ_JBBLZC010000009.1"/>
</dbReference>
<keyword evidence="4" id="KW-0067">ATP-binding</keyword>
<dbReference type="Pfam" id="PF00271">
    <property type="entry name" value="Helicase_C"/>
    <property type="match status" value="1"/>
</dbReference>
<name>A0ABU8XS19_9PROT</name>
<reference evidence="8 9" key="1">
    <citation type="submission" date="2024-01" db="EMBL/GenBank/DDBJ databases">
        <title>Multi-omics insights into the function and evolution of sodium benzoate biodegradation pathways in Benzoatithermus flavus gen. nov., sp. nov. from hot spring.</title>
        <authorList>
            <person name="Hu C.-J."/>
            <person name="Li W.-J."/>
        </authorList>
    </citation>
    <scope>NUCLEOTIDE SEQUENCE [LARGE SCALE GENOMIC DNA]</scope>
    <source>
        <strain evidence="8 9">SYSU G07066</strain>
    </source>
</reference>
<dbReference type="InterPro" id="IPR049730">
    <property type="entry name" value="SNF2/RAD54-like_C"/>
</dbReference>
<organism evidence="8 9">
    <name type="scientific">Benzoatithermus flavus</name>
    <dbReference type="NCBI Taxonomy" id="3108223"/>
    <lineage>
        <taxon>Bacteria</taxon>
        <taxon>Pseudomonadati</taxon>
        <taxon>Pseudomonadota</taxon>
        <taxon>Alphaproteobacteria</taxon>
        <taxon>Geminicoccales</taxon>
        <taxon>Geminicoccaceae</taxon>
        <taxon>Benzoatithermus</taxon>
    </lineage>
</organism>
<dbReference type="InterPro" id="IPR000330">
    <property type="entry name" value="SNF2_N"/>
</dbReference>
<evidence type="ECO:0000313" key="8">
    <source>
        <dbReference type="EMBL" id="MEK0083686.1"/>
    </source>
</evidence>
<gene>
    <name evidence="8" type="ORF">U1T56_11020</name>
</gene>
<evidence type="ECO:0000259" key="6">
    <source>
        <dbReference type="PROSITE" id="PS51192"/>
    </source>
</evidence>
<feature type="domain" description="Helicase C-terminal" evidence="7">
    <location>
        <begin position="516"/>
        <end position="675"/>
    </location>
</feature>
<dbReference type="InterPro" id="IPR027417">
    <property type="entry name" value="P-loop_NTPase"/>
</dbReference>
<proteinExistence type="predicted"/>
<dbReference type="EMBL" id="JBBLZC010000009">
    <property type="protein sequence ID" value="MEK0083686.1"/>
    <property type="molecule type" value="Genomic_DNA"/>
</dbReference>
<keyword evidence="1" id="KW-0547">Nucleotide-binding</keyword>
<dbReference type="CDD" id="cd18011">
    <property type="entry name" value="DEXDc_RapA"/>
    <property type="match status" value="1"/>
</dbReference>
<dbReference type="SMART" id="SM00490">
    <property type="entry name" value="HELICc"/>
    <property type="match status" value="1"/>
</dbReference>
<evidence type="ECO:0000256" key="2">
    <source>
        <dbReference type="ARBA" id="ARBA00022801"/>
    </source>
</evidence>
<dbReference type="InterPro" id="IPR057342">
    <property type="entry name" value="DEXDc_RapA"/>
</dbReference>
<keyword evidence="3" id="KW-0347">Helicase</keyword>
<dbReference type="InterPro" id="IPR001650">
    <property type="entry name" value="Helicase_C-like"/>
</dbReference>
<dbReference type="Pfam" id="PF00176">
    <property type="entry name" value="SNF2-rel_dom"/>
    <property type="match status" value="1"/>
</dbReference>
<feature type="domain" description="Helicase ATP-binding" evidence="6">
    <location>
        <begin position="113"/>
        <end position="299"/>
    </location>
</feature>
<evidence type="ECO:0000256" key="4">
    <source>
        <dbReference type="ARBA" id="ARBA00022840"/>
    </source>
</evidence>
<feature type="coiled-coil region" evidence="5">
    <location>
        <begin position="688"/>
        <end position="715"/>
    </location>
</feature>
<sequence length="1042" mass="117415">MTLPFTPGTLVRLVGDPQQIGAFQESRPRGGQPFARVQFPGGLRWIPLDQLEPVPAAQEEPLEFLRSGRLSEPRRLRQVLAHIRLTGRLADMIYSMEATNTEFHAHQFKPVLKMLGSPTSGLLIADEVGLGKTIEAGLIWTELRARFDCRNLLVVCPKVLCGKWEAELSRKFGLDARVLGAGDLLRLLQDGERMRRGNVVIGSLQGLAPPRGWDDEAAPAYGRDSARLARFLRDREDEESLFDLVVIDEAHHLRNPGTQRNLLGRLLRPVAEHRVLLSATPIHLRNRDLFSLLTLLDPETFRREQDFDDIVEANRPLIRGREAALSGRPKAAIVELIEEADRHPLLCHTKQLAALLDEVAGMGEALSRAERARLADRLEQVNLLANVVNRTRRRDVQELRVIRRVHAYRAPLTELEREVYERVTLAVHRYAAARDGSPGFLLAMPQRLLASCLPAAVAHWRERSPDFGVEDEEDLEDGTDEAGRPLVGRLAELCASLPTPAELAAEDSKFGAFLRVVRAFLTDHPGEKIVVFSTFRATLHYLRDRLKAEGIGVALIHGQVEDREGELERFADDDRVRVLLSSEVGSEGIDLQFCRAVVNYDLPWNPMRVEQRIGRVDRFGQAADAISVINLLSADTIDDRIYRRLYERLDLCRNALGDFEAVLGDEIRQLTTDLLVKRLTPEEQEQRIDQTSQAIETRRRQVEELEQEAAALIAHGDHVLRSIHEARDKNRWIGPKDLQGYIVDTLGTLHPGCGFRELEDGICEITLTLDARRAYRSWLDAHRLPQGGLLAQEYGPVRCRLGRPATGRSRRQAIEAITQTHPFVRFLAAELERTEAPKLRPAVAALLPASRCRIDLAPGCYAVVAELWRFGGQVETEKVVFGGLDLMARRPMAEDDAELLLLAAAEHGSLWPGAEAEIDTAAVADDCETILLDGLQARFDDERRARGAEQEDRASIQLRTLERREKEQVGRLRELIGRQRRDQRVKGSIIAANEGKLRKLEEAIAARRREIEEQRSISSQREFLIVAVIRIIDNEEKGERFL</sequence>
<keyword evidence="9" id="KW-1185">Reference proteome</keyword>
<dbReference type="Gene3D" id="3.40.50.10810">
    <property type="entry name" value="Tandem AAA-ATPase domain"/>
    <property type="match status" value="1"/>
</dbReference>
<comment type="caution">
    <text evidence="8">The sequence shown here is derived from an EMBL/GenBank/DDBJ whole genome shotgun (WGS) entry which is preliminary data.</text>
</comment>
<protein>
    <submittedName>
        <fullName evidence="8">SNF2-related protein</fullName>
    </submittedName>
</protein>
<dbReference type="InterPro" id="IPR014001">
    <property type="entry name" value="Helicase_ATP-bd"/>
</dbReference>
<dbReference type="SMART" id="SM00487">
    <property type="entry name" value="DEXDc"/>
    <property type="match status" value="1"/>
</dbReference>
<dbReference type="Proteomes" id="UP001375743">
    <property type="component" value="Unassembled WGS sequence"/>
</dbReference>
<dbReference type="PANTHER" id="PTHR45766:SF6">
    <property type="entry name" value="SWI_SNF-RELATED MATRIX-ASSOCIATED ACTIN-DEPENDENT REGULATOR OF CHROMATIN SUBFAMILY A-LIKE PROTEIN 1"/>
    <property type="match status" value="1"/>
</dbReference>
<evidence type="ECO:0000256" key="5">
    <source>
        <dbReference type="SAM" id="Coils"/>
    </source>
</evidence>